<feature type="region of interest" description="Disordered" evidence="1">
    <location>
        <begin position="332"/>
        <end position="355"/>
    </location>
</feature>
<evidence type="ECO:0000313" key="3">
    <source>
        <dbReference type="EMBL" id="KAL3759537.1"/>
    </source>
</evidence>
<dbReference type="InterPro" id="IPR016177">
    <property type="entry name" value="DNA-bd_dom_sf"/>
</dbReference>
<feature type="compositionally biased region" description="Basic residues" evidence="1">
    <location>
        <begin position="133"/>
        <end position="144"/>
    </location>
</feature>
<feature type="compositionally biased region" description="Low complexity" evidence="1">
    <location>
        <begin position="550"/>
        <end position="578"/>
    </location>
</feature>
<feature type="region of interest" description="Disordered" evidence="1">
    <location>
        <begin position="293"/>
        <end position="312"/>
    </location>
</feature>
<organism evidence="3 4">
    <name type="scientific">Discostella pseudostelligera</name>
    <dbReference type="NCBI Taxonomy" id="259834"/>
    <lineage>
        <taxon>Eukaryota</taxon>
        <taxon>Sar</taxon>
        <taxon>Stramenopiles</taxon>
        <taxon>Ochrophyta</taxon>
        <taxon>Bacillariophyta</taxon>
        <taxon>Coscinodiscophyceae</taxon>
        <taxon>Thalassiosirophycidae</taxon>
        <taxon>Stephanodiscales</taxon>
        <taxon>Stephanodiscaceae</taxon>
        <taxon>Discostella</taxon>
    </lineage>
</organism>
<evidence type="ECO:0000313" key="4">
    <source>
        <dbReference type="Proteomes" id="UP001530293"/>
    </source>
</evidence>
<dbReference type="EMBL" id="JALLBG020000200">
    <property type="protein sequence ID" value="KAL3759537.1"/>
    <property type="molecule type" value="Genomic_DNA"/>
</dbReference>
<gene>
    <name evidence="3" type="ORF">ACHAWU_000836</name>
</gene>
<accession>A0ABD3M7C3</accession>
<dbReference type="InterPro" id="IPR001739">
    <property type="entry name" value="Methyl_CpG_DNA-bd"/>
</dbReference>
<dbReference type="SUPFAM" id="SSF54171">
    <property type="entry name" value="DNA-binding domain"/>
    <property type="match status" value="1"/>
</dbReference>
<feature type="compositionally biased region" description="Basic and acidic residues" evidence="1">
    <location>
        <begin position="111"/>
        <end position="124"/>
    </location>
</feature>
<feature type="compositionally biased region" description="Polar residues" evidence="1">
    <location>
        <begin position="537"/>
        <end position="549"/>
    </location>
</feature>
<feature type="compositionally biased region" description="Gly residues" evidence="1">
    <location>
        <begin position="87"/>
        <end position="101"/>
    </location>
</feature>
<feature type="compositionally biased region" description="Low complexity" evidence="1">
    <location>
        <begin position="515"/>
        <end position="529"/>
    </location>
</feature>
<evidence type="ECO:0000259" key="2">
    <source>
        <dbReference type="PROSITE" id="PS50982"/>
    </source>
</evidence>
<name>A0ABD3M7C3_9STRA</name>
<feature type="compositionally biased region" description="Polar residues" evidence="1">
    <location>
        <begin position="298"/>
        <end position="312"/>
    </location>
</feature>
<protein>
    <recommendedName>
        <fullName evidence="2">MBD domain-containing protein</fullName>
    </recommendedName>
</protein>
<dbReference type="Gene3D" id="3.30.890.10">
    <property type="entry name" value="Methyl-cpg-binding Protein 2, Chain A"/>
    <property type="match status" value="1"/>
</dbReference>
<feature type="compositionally biased region" description="Acidic residues" evidence="1">
    <location>
        <begin position="61"/>
        <end position="71"/>
    </location>
</feature>
<feature type="compositionally biased region" description="Basic and acidic residues" evidence="1">
    <location>
        <begin position="466"/>
        <end position="480"/>
    </location>
</feature>
<evidence type="ECO:0000256" key="1">
    <source>
        <dbReference type="SAM" id="MobiDB-lite"/>
    </source>
</evidence>
<dbReference type="PROSITE" id="PS50982">
    <property type="entry name" value="MBD"/>
    <property type="match status" value="1"/>
</dbReference>
<sequence>MLPASPSKKSPMNALVARALAALGKAKADDNDRGGGGASNRKKATKEDGQQPPVDKYTLSSDDDDDDDDINNYDGYFHTPVRHHGTTGSGSSGGSRRGGSSVGLESAAGHGGDDKGLPDRRWSDDNNAARQSTKQHAHHGSNLHHHGDGTRDRTEMCAAPFWHPQVTKRASGGVMGEECSENEDEVICLGIDDTIVRPHTRDTLPCFLWTPFDKSLMRHLHRVKEGYGQPYGSGLKRAIFSGVGPLPISPQKHFFKKAKTTTETGGVISSSTAIDSANSSDVDSCFMPEVRVSAKSPGRNQQASARASPIDQTSPFKPLIDPKIIIAGKAEKLTDSSKPQSMPSCTSSSHTAVAETGQSRPLIDPIIVIAGKAEKLTNSNRDRISKLPVAFGFALDDCGSSKALALAATENWYNSGKRAAIIESSSKKGIQKGEKGATCIKKAVTKDERATKKNIDRIGGKKKSERKGNHAKDKSGMAEKKNKKKKRKRENEWEQAGGENATPIGRSNLVASNGTPKSSGTLSSTTSVVKKMKKIHVSSSNGTPKPSTRTSPSGTSAKTGKSTKTSSSSGTPNPSEASSDGRVAAILISSSDSPPGLPNGWTMKTFQRMSGKTSGTTDSYWYTPQLKLKFRSKKGCTQFIEILNEPGIDGDESMAFNTFKKRGFRV</sequence>
<dbReference type="AlphaFoldDB" id="A0ABD3M7C3"/>
<comment type="caution">
    <text evidence="3">The sequence shown here is derived from an EMBL/GenBank/DDBJ whole genome shotgun (WGS) entry which is preliminary data.</text>
</comment>
<dbReference type="Proteomes" id="UP001530293">
    <property type="component" value="Unassembled WGS sequence"/>
</dbReference>
<reference evidence="3 4" key="1">
    <citation type="submission" date="2024-10" db="EMBL/GenBank/DDBJ databases">
        <title>Updated reference genomes for cyclostephanoid diatoms.</title>
        <authorList>
            <person name="Roberts W.R."/>
            <person name="Alverson A.J."/>
        </authorList>
    </citation>
    <scope>NUCLEOTIDE SEQUENCE [LARGE SCALE GENOMIC DNA]</scope>
    <source>
        <strain evidence="3 4">AJA232-27</strain>
    </source>
</reference>
<feature type="region of interest" description="Disordered" evidence="1">
    <location>
        <begin position="25"/>
        <end position="152"/>
    </location>
</feature>
<dbReference type="Pfam" id="PF01429">
    <property type="entry name" value="MBD"/>
    <property type="match status" value="1"/>
</dbReference>
<proteinExistence type="predicted"/>
<feature type="compositionally biased region" description="Polar residues" evidence="1">
    <location>
        <begin position="336"/>
        <end position="355"/>
    </location>
</feature>
<feature type="region of interest" description="Disordered" evidence="1">
    <location>
        <begin position="451"/>
        <end position="602"/>
    </location>
</feature>
<keyword evidence="4" id="KW-1185">Reference proteome</keyword>
<feature type="domain" description="MBD" evidence="2">
    <location>
        <begin position="587"/>
        <end position="661"/>
    </location>
</feature>